<feature type="region of interest" description="Disordered" evidence="2">
    <location>
        <begin position="409"/>
        <end position="429"/>
    </location>
</feature>
<feature type="compositionally biased region" description="Polar residues" evidence="2">
    <location>
        <begin position="636"/>
        <end position="645"/>
    </location>
</feature>
<gene>
    <name evidence="4" type="ORF">GBAR_LOCUS29011</name>
</gene>
<reference evidence="4" key="1">
    <citation type="submission" date="2023-03" db="EMBL/GenBank/DDBJ databases">
        <authorList>
            <person name="Steffen K."/>
            <person name="Cardenas P."/>
        </authorList>
    </citation>
    <scope>NUCLEOTIDE SEQUENCE</scope>
</reference>
<sequence>MADTGGEPVEITALRTNLVFITDTVTAVQGTLQWFANCLVERSFIARRDAKGILSTYGVPPARQASLLMDAVFARMHLSDERKRLFLEFVNIFSDDPVYGDLVMKLRREVSQSTESFILQPETSEVSVSVSSQSETSTDLVISRRQGDDIHKIKADIETLERKFEKLQDMVIDYLKSKSVDVKHIVLKLTQLSASEKPQHESYLKENLEELEKCKEPIHLISRLNLYWNYLSPQLLYHIIGKFLPKTDVEKEMVSYNGYLRQFRGCTLLKLFCQIEEQVIEPPEGFSNIVAKFSRPISDKITLQDVENFRVQLACQYKLRDFALMLKSKVKAGSFLVTFFVPNSVLERLTTDIPKKDLFEEFGITQLDINGHCVYCDASETALAMTEEAIKTTTVPSIMEISATLPAMDASSAPSNTAPEKVMTSSTSIPCSSSQSEVVHAHFSDRGSSTGVYLQKMYRRHVPSERLHKRKRVTEKRKKKGRLKVKHLPLLRDILKSVAHKFCVFGTEVKVEHDVLAGISKGYYTFDEKLSRVLEYRLQQAPMLTWHDIVRALRSPSVNEQDLASQIESQYIPCSSSQSHPVSDLSSDRGSSSVYPQNMELQQHFPTEHFTDRRKRKRKREKEERKHSQERYTKQILESTPSVLPTYSPAAKRPRNNSTLSPSYPASEATAGIPPIVNKFIDFVKQTYSAQVVVKDEKWSLSPTVKYINLACIDRKCVKSKEYENVTKAMVHDGNVDVIQETKGPIKFSAIAKGISLPSTAEACAQQVTDKRLILVEGAPGAGKSTFAWEFCRRWMLGKVAQQYHLVLLLRLRDERIRKAKYLEDLLYHPEKDVASGVCHELLTSHVLIILEGYDELPDSCRNDPLSVFNELISGKLLPLSTVLVTSRPWATKEIREKEDCRMHQHIEVLGFTNCQIKEYIKETVPKEQVNDLNSYLERHPQIRCGMYIPLNSAIVVAVYKEGFQRDHDKLPCTLTELYSCYVEILIRRHLKRANTKQNEGGTLIIPGIINLSVSKEVHKNFVSMCELAYTGIIGSDEEVKVIFSESELPPNFDNLGLMDSVTELYVTGQTSSSHNFLHLTFQEFFAAVHISTMPGEQQLQYFKKSKTDGGKKEGRLKVVLRFLAGLRNLDCFTQETVKYIVKSPSTPVSSKYSTPCNISVDVDVVNWLFEAQSQTAISLLLEECKVEFKAKKSQMMPMDYYSLGYCISHSQCQWVLSLTGTSIVSKEKIKLLANGAVESNGVGKIVQLGADMLVNLPRTNFTMLFAKWSCLLHLHELSLFTIPQAWPDLSHLLSLSIEGDVTDQDCTNLVSYLASTNCLKKFSLMFKTVPLSRRCSYFAATTGVVRGCIPPPHS</sequence>
<dbReference type="Pfam" id="PF05729">
    <property type="entry name" value="NACHT"/>
    <property type="match status" value="1"/>
</dbReference>
<dbReference type="Gene3D" id="3.40.50.300">
    <property type="entry name" value="P-loop containing nucleotide triphosphate hydrolases"/>
    <property type="match status" value="1"/>
</dbReference>
<evidence type="ECO:0000256" key="1">
    <source>
        <dbReference type="SAM" id="Coils"/>
    </source>
</evidence>
<dbReference type="InterPro" id="IPR027417">
    <property type="entry name" value="P-loop_NTPase"/>
</dbReference>
<dbReference type="InterPro" id="IPR007111">
    <property type="entry name" value="NACHT_NTPase"/>
</dbReference>
<feature type="compositionally biased region" description="Polar residues" evidence="2">
    <location>
        <begin position="594"/>
        <end position="605"/>
    </location>
</feature>
<evidence type="ECO:0000259" key="3">
    <source>
        <dbReference type="PROSITE" id="PS50837"/>
    </source>
</evidence>
<dbReference type="PANTHER" id="PTHR46312">
    <property type="entry name" value="NACHT DOMAIN-CONTAINING PROTEIN"/>
    <property type="match status" value="1"/>
</dbReference>
<evidence type="ECO:0000256" key="2">
    <source>
        <dbReference type="SAM" id="MobiDB-lite"/>
    </source>
</evidence>
<accession>A0AA35TS95</accession>
<dbReference type="PROSITE" id="PS50837">
    <property type="entry name" value="NACHT"/>
    <property type="match status" value="1"/>
</dbReference>
<dbReference type="SUPFAM" id="SSF52540">
    <property type="entry name" value="P-loop containing nucleoside triphosphate hydrolases"/>
    <property type="match status" value="1"/>
</dbReference>
<proteinExistence type="predicted"/>
<comment type="caution">
    <text evidence="4">The sequence shown here is derived from an EMBL/GenBank/DDBJ whole genome shotgun (WGS) entry which is preliminary data.</text>
</comment>
<organism evidence="4 5">
    <name type="scientific">Geodia barretti</name>
    <name type="common">Barrett's horny sponge</name>
    <dbReference type="NCBI Taxonomy" id="519541"/>
    <lineage>
        <taxon>Eukaryota</taxon>
        <taxon>Metazoa</taxon>
        <taxon>Porifera</taxon>
        <taxon>Demospongiae</taxon>
        <taxon>Heteroscleromorpha</taxon>
        <taxon>Tetractinellida</taxon>
        <taxon>Astrophorina</taxon>
        <taxon>Geodiidae</taxon>
        <taxon>Geodia</taxon>
    </lineage>
</organism>
<feature type="compositionally biased region" description="Low complexity" evidence="2">
    <location>
        <begin position="583"/>
        <end position="593"/>
    </location>
</feature>
<feature type="coiled-coil region" evidence="1">
    <location>
        <begin position="150"/>
        <end position="177"/>
    </location>
</feature>
<feature type="compositionally biased region" description="Basic and acidic residues" evidence="2">
    <location>
        <begin position="621"/>
        <end position="633"/>
    </location>
</feature>
<evidence type="ECO:0000313" key="4">
    <source>
        <dbReference type="EMBL" id="CAI8053042.1"/>
    </source>
</evidence>
<feature type="region of interest" description="Disordered" evidence="2">
    <location>
        <begin position="572"/>
        <end position="668"/>
    </location>
</feature>
<keyword evidence="1" id="KW-0175">Coiled coil</keyword>
<name>A0AA35TS95_GEOBA</name>
<feature type="compositionally biased region" description="Polar residues" evidence="2">
    <location>
        <begin position="572"/>
        <end position="581"/>
    </location>
</feature>
<dbReference type="EMBL" id="CASHTH010004062">
    <property type="protein sequence ID" value="CAI8053042.1"/>
    <property type="molecule type" value="Genomic_DNA"/>
</dbReference>
<dbReference type="Proteomes" id="UP001174909">
    <property type="component" value="Unassembled WGS sequence"/>
</dbReference>
<dbReference type="PANTHER" id="PTHR46312:SF2">
    <property type="entry name" value="NUCLEOTIDE-BINDING OLIGOMERIZATION DOMAIN-CONTAINING PROTEIN 2-LIKE"/>
    <property type="match status" value="1"/>
</dbReference>
<protein>
    <submittedName>
        <fullName evidence="4">NACHT, LRR and PYD domains-containing protein 3</fullName>
    </submittedName>
</protein>
<keyword evidence="5" id="KW-1185">Reference proteome</keyword>
<evidence type="ECO:0000313" key="5">
    <source>
        <dbReference type="Proteomes" id="UP001174909"/>
    </source>
</evidence>
<feature type="domain" description="NACHT" evidence="3">
    <location>
        <begin position="772"/>
        <end position="889"/>
    </location>
</feature>